<proteinExistence type="predicted"/>
<dbReference type="RefSeq" id="WP_194739506.1">
    <property type="nucleotide sequence ID" value="NZ_JADKYY010000008.1"/>
</dbReference>
<keyword evidence="3" id="KW-1133">Transmembrane helix</keyword>
<dbReference type="AlphaFoldDB" id="A0A931E6F3"/>
<evidence type="ECO:0000256" key="3">
    <source>
        <dbReference type="SAM" id="Phobius"/>
    </source>
</evidence>
<name>A0A931E6F3_9FLAO</name>
<feature type="region of interest" description="Disordered" evidence="2">
    <location>
        <begin position="39"/>
        <end position="66"/>
    </location>
</feature>
<keyword evidence="1" id="KW-0175">Coiled coil</keyword>
<sequence>MDIFGDKKSKQIEYLEEERKKLWQRITALENEDKRLQTEINKKATDAEKEAAQSSRKAAEYRNKTEQRATEANDFVVTIQAKVDEAERLLASIGEKNDKATELKTILETNEEGYKLSYDELILKVNTLNSFLEDYPDLDSKLTVISDFVSGVEDNLGKSKLSLTALNKTKKEIDDFHRDIFGYIDKDDAGDEIVIEGKKSDLDEAYEDLHEKLEQANNRITTITDSYKKKYDEFEISHKSNYEKINNEIESLLPAALTAGLSSAFSTKKGEEAENSQQLQSRFSMGIYMLIVVSLLPFAVSVYFLYTGTALEEVISKIPRLVLAIIPMYIPVLWFTYSANKKLNLSKRLIEEYAHKEVLSKTYEGLSKQIANLEDEEQTSELKYRLLSSFLQVTSENPGKLISNYEASDHPVMEALEQSYKFQLAIDKLEGIPGMGKVAAILESSSKRKLKEKQEIIDRALGANEEEEEEEEEA</sequence>
<evidence type="ECO:0000256" key="1">
    <source>
        <dbReference type="SAM" id="Coils"/>
    </source>
</evidence>
<evidence type="ECO:0000256" key="2">
    <source>
        <dbReference type="SAM" id="MobiDB-lite"/>
    </source>
</evidence>
<keyword evidence="5" id="KW-1185">Reference proteome</keyword>
<protein>
    <submittedName>
        <fullName evidence="4">Uncharacterized protein</fullName>
    </submittedName>
</protein>
<comment type="caution">
    <text evidence="4">The sequence shown here is derived from an EMBL/GenBank/DDBJ whole genome shotgun (WGS) entry which is preliminary data.</text>
</comment>
<accession>A0A931E6F3</accession>
<feature type="coiled-coil region" evidence="1">
    <location>
        <begin position="199"/>
        <end position="226"/>
    </location>
</feature>
<evidence type="ECO:0000313" key="5">
    <source>
        <dbReference type="Proteomes" id="UP000694480"/>
    </source>
</evidence>
<feature type="transmembrane region" description="Helical" evidence="3">
    <location>
        <begin position="318"/>
        <end position="337"/>
    </location>
</feature>
<dbReference type="Proteomes" id="UP000694480">
    <property type="component" value="Unassembled WGS sequence"/>
</dbReference>
<feature type="transmembrane region" description="Helical" evidence="3">
    <location>
        <begin position="287"/>
        <end position="306"/>
    </location>
</feature>
<dbReference type="EMBL" id="JADKYY010000008">
    <property type="protein sequence ID" value="MBF5027575.1"/>
    <property type="molecule type" value="Genomic_DNA"/>
</dbReference>
<reference evidence="4" key="1">
    <citation type="submission" date="2020-11" db="EMBL/GenBank/DDBJ databases">
        <title>Genome seq and assembly of Planobacterium sp.</title>
        <authorList>
            <person name="Chhetri G."/>
        </authorList>
    </citation>
    <scope>NUCLEOTIDE SEQUENCE</scope>
    <source>
        <strain evidence="4">GCR5</strain>
    </source>
</reference>
<evidence type="ECO:0000313" key="4">
    <source>
        <dbReference type="EMBL" id="MBF5027575.1"/>
    </source>
</evidence>
<keyword evidence="3" id="KW-0472">Membrane</keyword>
<organism evidence="4 5">
    <name type="scientific">Planobacterium oryzisoli</name>
    <dbReference type="NCBI Taxonomy" id="2771435"/>
    <lineage>
        <taxon>Bacteria</taxon>
        <taxon>Pseudomonadati</taxon>
        <taxon>Bacteroidota</taxon>
        <taxon>Flavobacteriia</taxon>
        <taxon>Flavobacteriales</taxon>
        <taxon>Weeksellaceae</taxon>
        <taxon>Chryseobacterium group</taxon>
        <taxon>Chryseobacterium</taxon>
    </lineage>
</organism>
<keyword evidence="3" id="KW-0812">Transmembrane</keyword>
<feature type="coiled-coil region" evidence="1">
    <location>
        <begin position="356"/>
        <end position="383"/>
    </location>
</feature>
<gene>
    <name evidence="4" type="ORF">IC612_07170</name>
</gene>